<feature type="compositionally biased region" description="Gly residues" evidence="1">
    <location>
        <begin position="83"/>
        <end position="92"/>
    </location>
</feature>
<dbReference type="EMBL" id="VSRR010075959">
    <property type="protein sequence ID" value="MPC87896.1"/>
    <property type="molecule type" value="Genomic_DNA"/>
</dbReference>
<evidence type="ECO:0000256" key="1">
    <source>
        <dbReference type="SAM" id="MobiDB-lite"/>
    </source>
</evidence>
<protein>
    <submittedName>
        <fullName evidence="2">Uncharacterized protein</fullName>
    </submittedName>
</protein>
<feature type="region of interest" description="Disordered" evidence="1">
    <location>
        <begin position="69"/>
        <end position="92"/>
    </location>
</feature>
<comment type="caution">
    <text evidence="2">The sequence shown here is derived from an EMBL/GenBank/DDBJ whole genome shotgun (WGS) entry which is preliminary data.</text>
</comment>
<dbReference type="Proteomes" id="UP000324222">
    <property type="component" value="Unassembled WGS sequence"/>
</dbReference>
<sequence length="92" mass="9691">MSRNFTFLGVFLRPFLRPCSRPSRLTRPLISVKANPPCSSPRQDAWRGASECPIAPDAAKLRKAGTGELMKGGAVGRGEARRGGPGLGGTGL</sequence>
<accession>A0A5B7J1Q4</accession>
<evidence type="ECO:0000313" key="3">
    <source>
        <dbReference type="Proteomes" id="UP000324222"/>
    </source>
</evidence>
<name>A0A5B7J1Q4_PORTR</name>
<proteinExistence type="predicted"/>
<evidence type="ECO:0000313" key="2">
    <source>
        <dbReference type="EMBL" id="MPC87896.1"/>
    </source>
</evidence>
<reference evidence="2 3" key="1">
    <citation type="submission" date="2019-05" db="EMBL/GenBank/DDBJ databases">
        <title>Another draft genome of Portunus trituberculatus and its Hox gene families provides insights of decapod evolution.</title>
        <authorList>
            <person name="Jeong J.-H."/>
            <person name="Song I."/>
            <person name="Kim S."/>
            <person name="Choi T."/>
            <person name="Kim D."/>
            <person name="Ryu S."/>
            <person name="Kim W."/>
        </authorList>
    </citation>
    <scope>NUCLEOTIDE SEQUENCE [LARGE SCALE GENOMIC DNA]</scope>
    <source>
        <tissue evidence="2">Muscle</tissue>
    </source>
</reference>
<keyword evidence="3" id="KW-1185">Reference proteome</keyword>
<dbReference type="AlphaFoldDB" id="A0A5B7J1Q4"/>
<organism evidence="2 3">
    <name type="scientific">Portunus trituberculatus</name>
    <name type="common">Swimming crab</name>
    <name type="synonym">Neptunus trituberculatus</name>
    <dbReference type="NCBI Taxonomy" id="210409"/>
    <lineage>
        <taxon>Eukaryota</taxon>
        <taxon>Metazoa</taxon>
        <taxon>Ecdysozoa</taxon>
        <taxon>Arthropoda</taxon>
        <taxon>Crustacea</taxon>
        <taxon>Multicrustacea</taxon>
        <taxon>Malacostraca</taxon>
        <taxon>Eumalacostraca</taxon>
        <taxon>Eucarida</taxon>
        <taxon>Decapoda</taxon>
        <taxon>Pleocyemata</taxon>
        <taxon>Brachyura</taxon>
        <taxon>Eubrachyura</taxon>
        <taxon>Portunoidea</taxon>
        <taxon>Portunidae</taxon>
        <taxon>Portuninae</taxon>
        <taxon>Portunus</taxon>
    </lineage>
</organism>
<gene>
    <name evidence="2" type="ORF">E2C01_082776</name>
</gene>